<dbReference type="EMBL" id="AJWN02000065">
    <property type="protein sequence ID" value="OEE60473.1"/>
    <property type="molecule type" value="Genomic_DNA"/>
</dbReference>
<comment type="domain">
    <text evidence="7">The transmembrane domain is a dimerization domain.</text>
</comment>
<dbReference type="SUPFAM" id="SSF46565">
    <property type="entry name" value="Chaperone J-domain"/>
    <property type="match status" value="1"/>
</dbReference>
<evidence type="ECO:0000256" key="8">
    <source>
        <dbReference type="SAM" id="Phobius"/>
    </source>
</evidence>
<evidence type="ECO:0000256" key="6">
    <source>
        <dbReference type="ARBA" id="ARBA00023186"/>
    </source>
</evidence>
<evidence type="ECO:0000256" key="2">
    <source>
        <dbReference type="ARBA" id="ARBA00022519"/>
    </source>
</evidence>
<dbReference type="InterPro" id="IPR001623">
    <property type="entry name" value="DnaJ_domain"/>
</dbReference>
<dbReference type="Proteomes" id="UP000095039">
    <property type="component" value="Unassembled WGS sequence"/>
</dbReference>
<evidence type="ECO:0000256" key="3">
    <source>
        <dbReference type="ARBA" id="ARBA00022692"/>
    </source>
</evidence>
<name>A0A1E5C4Q9_9GAMM</name>
<keyword evidence="11" id="KW-1185">Reference proteome</keyword>
<comment type="subcellular location">
    <subcellularLocation>
        <location evidence="7">Cell inner membrane</location>
        <topology evidence="7">Single-pass type III membrane protein</topology>
    </subcellularLocation>
</comment>
<dbReference type="Gene3D" id="1.10.287.110">
    <property type="entry name" value="DnaJ domain"/>
    <property type="match status" value="1"/>
</dbReference>
<evidence type="ECO:0000313" key="11">
    <source>
        <dbReference type="Proteomes" id="UP000095039"/>
    </source>
</evidence>
<comment type="function">
    <text evidence="7">Regulatory DnaK co-chaperone. Direct interaction between DnaK and DjlA is needed for the induction of the wcaABCDE operon, involved in the synthesis of a colanic acid polysaccharide capsule, possibly through activation of the RcsB/RcsC phosphotransfer signaling pathway. The colanic acid capsule may help the bacterium survive conditions outside the host.</text>
</comment>
<dbReference type="PANTHER" id="PTHR24074">
    <property type="entry name" value="CO-CHAPERONE PROTEIN DJLA"/>
    <property type="match status" value="1"/>
</dbReference>
<dbReference type="Pfam" id="PF00226">
    <property type="entry name" value="DnaJ"/>
    <property type="match status" value="1"/>
</dbReference>
<dbReference type="Pfam" id="PF05099">
    <property type="entry name" value="TerB"/>
    <property type="match status" value="1"/>
</dbReference>
<feature type="domain" description="J" evidence="9">
    <location>
        <begin position="209"/>
        <end position="275"/>
    </location>
</feature>
<organism evidence="10 11">
    <name type="scientific">Enterovibrio norvegicus FF-454</name>
    <dbReference type="NCBI Taxonomy" id="1185651"/>
    <lineage>
        <taxon>Bacteria</taxon>
        <taxon>Pseudomonadati</taxon>
        <taxon>Pseudomonadota</taxon>
        <taxon>Gammaproteobacteria</taxon>
        <taxon>Vibrionales</taxon>
        <taxon>Vibrionaceae</taxon>
        <taxon>Enterovibrio</taxon>
    </lineage>
</organism>
<evidence type="ECO:0000256" key="5">
    <source>
        <dbReference type="ARBA" id="ARBA00023136"/>
    </source>
</evidence>
<dbReference type="CDD" id="cd07316">
    <property type="entry name" value="terB_like_DjlA"/>
    <property type="match status" value="1"/>
</dbReference>
<sequence length="275" mass="30906">MAVWGKVLGAFFGYLLGGPFGLLLGLFLGYKFDKARRNTAFGGGFRGADQQVRQQAYFHATFSVMGHVAKAKGQVTQNEIRLASVLMDRMGLQGEARRHAQDAFREGKESNFPLEDVLQDVRRTTGGRFDLLQFFLEVQIQAAYADGTVQPSERQVLYTIADMLGFSRQQLEQRLAMQEAAFHFYQQQGQSGGGHHQQWQPDTGQRLKGAYQILGVDEDADGQTIKRAHRKLMNEHHPDKLAAKGLPPEMMEIAKQKAQEIQGAYDLIKKEKGFK</sequence>
<comment type="subunit">
    <text evidence="7">Homodimer.</text>
</comment>
<evidence type="ECO:0000259" key="9">
    <source>
        <dbReference type="PROSITE" id="PS50076"/>
    </source>
</evidence>
<dbReference type="HAMAP" id="MF_01153">
    <property type="entry name" value="DjlA"/>
    <property type="match status" value="1"/>
</dbReference>
<dbReference type="InterPro" id="IPR023749">
    <property type="entry name" value="DjlA"/>
</dbReference>
<dbReference type="PROSITE" id="PS50076">
    <property type="entry name" value="DNAJ_2"/>
    <property type="match status" value="1"/>
</dbReference>
<reference evidence="10 11" key="1">
    <citation type="journal article" date="2012" name="Science">
        <title>Ecological populations of bacteria act as socially cohesive units of antibiotic production and resistance.</title>
        <authorList>
            <person name="Cordero O.X."/>
            <person name="Wildschutte H."/>
            <person name="Kirkup B."/>
            <person name="Proehl S."/>
            <person name="Ngo L."/>
            <person name="Hussain F."/>
            <person name="Le Roux F."/>
            <person name="Mincer T."/>
            <person name="Polz M.F."/>
        </authorList>
    </citation>
    <scope>NUCLEOTIDE SEQUENCE [LARGE SCALE GENOMIC DNA]</scope>
    <source>
        <strain evidence="10 11">FF-454</strain>
    </source>
</reference>
<dbReference type="InterPro" id="IPR050817">
    <property type="entry name" value="DjlA_DnaK_co-chaperone"/>
</dbReference>
<dbReference type="Gene3D" id="1.10.3680.10">
    <property type="entry name" value="TerB-like"/>
    <property type="match status" value="1"/>
</dbReference>
<dbReference type="GO" id="GO:0051087">
    <property type="term" value="F:protein-folding chaperone binding"/>
    <property type="evidence" value="ECO:0007669"/>
    <property type="project" value="InterPro"/>
</dbReference>
<dbReference type="InterPro" id="IPR036869">
    <property type="entry name" value="J_dom_sf"/>
</dbReference>
<dbReference type="RefSeq" id="WP_016959017.1">
    <property type="nucleotide sequence ID" value="NZ_AJWN02000065.1"/>
</dbReference>
<evidence type="ECO:0000256" key="1">
    <source>
        <dbReference type="ARBA" id="ARBA00022475"/>
    </source>
</evidence>
<evidence type="ECO:0000256" key="4">
    <source>
        <dbReference type="ARBA" id="ARBA00022989"/>
    </source>
</evidence>
<keyword evidence="6 7" id="KW-0143">Chaperone</keyword>
<dbReference type="GO" id="GO:0005886">
    <property type="term" value="C:plasma membrane"/>
    <property type="evidence" value="ECO:0007669"/>
    <property type="project" value="UniProtKB-SubCell"/>
</dbReference>
<evidence type="ECO:0000256" key="7">
    <source>
        <dbReference type="HAMAP-Rule" id="MF_01153"/>
    </source>
</evidence>
<dbReference type="AlphaFoldDB" id="A0A1E5C4Q9"/>
<dbReference type="CDD" id="cd06257">
    <property type="entry name" value="DnaJ"/>
    <property type="match status" value="1"/>
</dbReference>
<keyword evidence="5 7" id="KW-0472">Membrane</keyword>
<feature type="transmembrane region" description="Helical" evidence="8">
    <location>
        <begin position="12"/>
        <end position="30"/>
    </location>
</feature>
<dbReference type="PRINTS" id="PR00625">
    <property type="entry name" value="JDOMAIN"/>
</dbReference>
<accession>A0A1E5C4Q9</accession>
<keyword evidence="3 7" id="KW-0812">Transmembrane</keyword>
<keyword evidence="4 7" id="KW-1133">Transmembrane helix</keyword>
<proteinExistence type="inferred from homology"/>
<dbReference type="NCBIfam" id="NF006948">
    <property type="entry name" value="PRK09430.1"/>
    <property type="match status" value="1"/>
</dbReference>
<gene>
    <name evidence="7" type="primary">djlA</name>
    <name evidence="10" type="ORF">A1OK_11010</name>
</gene>
<feature type="topological domain" description="Periplasmic" evidence="7">
    <location>
        <begin position="1"/>
        <end position="6"/>
    </location>
</feature>
<feature type="topological domain" description="Cytoplasmic" evidence="7">
    <location>
        <begin position="31"/>
        <end position="275"/>
    </location>
</feature>
<dbReference type="InterPro" id="IPR029024">
    <property type="entry name" value="TerB-like"/>
</dbReference>
<dbReference type="InterPro" id="IPR007791">
    <property type="entry name" value="DjlA_N"/>
</dbReference>
<protein>
    <recommendedName>
        <fullName evidence="7">Co-chaperone protein DjlA</fullName>
    </recommendedName>
</protein>
<dbReference type="FunFam" id="1.10.287.110:FF:000011">
    <property type="entry name" value="Co-chaperone protein DjlA"/>
    <property type="match status" value="1"/>
</dbReference>
<dbReference type="SMART" id="SM00271">
    <property type="entry name" value="DnaJ"/>
    <property type="match status" value="1"/>
</dbReference>
<comment type="caution">
    <text evidence="10">The sequence shown here is derived from an EMBL/GenBank/DDBJ whole genome shotgun (WGS) entry which is preliminary data.</text>
</comment>
<evidence type="ECO:0000313" key="10">
    <source>
        <dbReference type="EMBL" id="OEE60473.1"/>
    </source>
</evidence>
<keyword evidence="1 7" id="KW-1003">Cell membrane</keyword>
<keyword evidence="2 7" id="KW-0997">Cell inner membrane</keyword>
<dbReference type="SUPFAM" id="SSF158682">
    <property type="entry name" value="TerB-like"/>
    <property type="match status" value="1"/>
</dbReference>